<proteinExistence type="predicted"/>
<dbReference type="Pfam" id="PF00905">
    <property type="entry name" value="Transpeptidase"/>
    <property type="match status" value="1"/>
</dbReference>
<evidence type="ECO:0000256" key="2">
    <source>
        <dbReference type="ARBA" id="ARBA00022670"/>
    </source>
</evidence>
<keyword evidence="1 12" id="KW-0121">Carboxypeptidase</keyword>
<keyword evidence="10" id="KW-0472">Membrane</keyword>
<gene>
    <name evidence="12" type="ORF">FHX33_000446</name>
</gene>
<dbReference type="InterPro" id="IPR036950">
    <property type="entry name" value="PBP_transglycosylase"/>
</dbReference>
<sequence>MSTPDPNRPPLIDRILAPVQRLEPRMPRTRGRAIWQFLGFTLVAAVLSSLFVLPGFLGTGVAAAAGISDFNALPANLQIQQFAQNSTVYAKQGGQDVPIATFYAQNRQDVTWDAVSQNVKDAVVAAEDPRFYSEGAVDVLGTVRGALATVVGGDVQGGSSITQQYVKNVEVEKCEALTDAKKVQACYDDAAGQTLQRKVQEMRYAVGLEKKYSKKDILMGYLNVVGFGGQVYGIQSAAHYYFGVDANNLTLAQAATLVAIVNNPSNLRIDEPDSKTNGAANGYKLTKARRDYVLDRMYVNHKITAADRDAAKKTPVTPTVTPTTSGCAAAQQYNAAFFCDYVRDTILNDPAYGATSDDRWATLNRGGLKIYTTLNLDLQSVAQQSLSNYIPASKAGIDLGASNVSVELGTGRIVTMVQNRAFNNTDQPVDGTTAVNYNTDEAYGGSSGFQTGSTFKAFDLAAWLEAGHSLYESVNASQHTFPMSDFTSTCGDISGPSWQVANDEGSASRLSVMSATAESVNTAFAMMATKVDLCSILNAAKALGIHTAATGGTLNSYPSMILGTNEVAPLTMATAYAGIANNGTVCTPIAIDKVLNADGSAHKVSASTCTQGLDKNVAAGVTYALQGVMTDGTATSANPWDGTPVMGKTGTTDDSLQNWLITSTTKVAQATWVGNVSGQTPLRSLSFNGVGGGDVKFSIVKPIQKALDQVYGGDDFTDPQDSSLYGNRVTVPDVAGKTPDQAQKLLEALGLDVTIDQTPVASGQPAGTAAGTDPAAGSAVEGGASVTIQLSSGQASTTPTPGTGGGSTSQPTASPGTGNGNGNGNNGTGAGNDDGNGNGGG</sequence>
<evidence type="ECO:0000256" key="6">
    <source>
        <dbReference type="ARBA" id="ARBA00023268"/>
    </source>
</evidence>
<feature type="domain" description="PASTA" evidence="11">
    <location>
        <begin position="726"/>
        <end position="792"/>
    </location>
</feature>
<dbReference type="InterPro" id="IPR012338">
    <property type="entry name" value="Beta-lactam/transpept-like"/>
</dbReference>
<dbReference type="Pfam" id="PF00912">
    <property type="entry name" value="Transgly"/>
    <property type="match status" value="1"/>
</dbReference>
<keyword evidence="5" id="KW-0378">Hydrolase</keyword>
<dbReference type="GO" id="GO:0006508">
    <property type="term" value="P:proteolysis"/>
    <property type="evidence" value="ECO:0007669"/>
    <property type="project" value="UniProtKB-KW"/>
</dbReference>
<dbReference type="SMART" id="SM00740">
    <property type="entry name" value="PASTA"/>
    <property type="match status" value="1"/>
</dbReference>
<keyword evidence="2" id="KW-0645">Protease</keyword>
<organism evidence="12 13">
    <name type="scientific">Leifsonia aquatica</name>
    <name type="common">Corynebacterium aquaticum</name>
    <dbReference type="NCBI Taxonomy" id="144185"/>
    <lineage>
        <taxon>Bacteria</taxon>
        <taxon>Bacillati</taxon>
        <taxon>Actinomycetota</taxon>
        <taxon>Actinomycetes</taxon>
        <taxon>Micrococcales</taxon>
        <taxon>Microbacteriaceae</taxon>
        <taxon>Leifsonia</taxon>
    </lineage>
</organism>
<comment type="catalytic activity">
    <reaction evidence="8">
        <text>[GlcNAc-(1-&gt;4)-Mur2Ac(oyl-L-Ala-gamma-D-Glu-L-Lys-D-Ala-D-Ala)](n)-di-trans,octa-cis-undecaprenyl diphosphate + beta-D-GlcNAc-(1-&gt;4)-Mur2Ac(oyl-L-Ala-gamma-D-Glu-L-Lys-D-Ala-D-Ala)-di-trans,octa-cis-undecaprenyl diphosphate = [GlcNAc-(1-&gt;4)-Mur2Ac(oyl-L-Ala-gamma-D-Glu-L-Lys-D-Ala-D-Ala)](n+1)-di-trans,octa-cis-undecaprenyl diphosphate + di-trans,octa-cis-undecaprenyl diphosphate + H(+)</text>
        <dbReference type="Rhea" id="RHEA:23708"/>
        <dbReference type="Rhea" id="RHEA-COMP:9602"/>
        <dbReference type="Rhea" id="RHEA-COMP:9603"/>
        <dbReference type="ChEBI" id="CHEBI:15378"/>
        <dbReference type="ChEBI" id="CHEBI:58405"/>
        <dbReference type="ChEBI" id="CHEBI:60033"/>
        <dbReference type="ChEBI" id="CHEBI:78435"/>
        <dbReference type="EC" id="2.4.99.28"/>
    </reaction>
</comment>
<reference evidence="12 13" key="1">
    <citation type="submission" date="2020-08" db="EMBL/GenBank/DDBJ databases">
        <title>Sequencing the genomes of 1000 actinobacteria strains.</title>
        <authorList>
            <person name="Klenk H.-P."/>
        </authorList>
    </citation>
    <scope>NUCLEOTIDE SEQUENCE [LARGE SCALE GENOMIC DNA]</scope>
    <source>
        <strain evidence="12 13">DSM 20146</strain>
    </source>
</reference>
<dbReference type="InterPro" id="IPR023346">
    <property type="entry name" value="Lysozyme-like_dom_sf"/>
</dbReference>
<dbReference type="GO" id="GO:0008658">
    <property type="term" value="F:penicillin binding"/>
    <property type="evidence" value="ECO:0007669"/>
    <property type="project" value="InterPro"/>
</dbReference>
<dbReference type="RefSeq" id="WP_039921585.1">
    <property type="nucleotide sequence ID" value="NZ_JACHVP010000001.1"/>
</dbReference>
<feature type="compositionally biased region" description="Gly residues" evidence="9">
    <location>
        <begin position="817"/>
        <end position="841"/>
    </location>
</feature>
<dbReference type="InterPro" id="IPR005543">
    <property type="entry name" value="PASTA_dom"/>
</dbReference>
<dbReference type="InterPro" id="IPR001264">
    <property type="entry name" value="Glyco_trans_51"/>
</dbReference>
<name>A0A7W4USZ2_LEIAQ</name>
<keyword evidence="13" id="KW-1185">Reference proteome</keyword>
<dbReference type="GO" id="GO:0009252">
    <property type="term" value="P:peptidoglycan biosynthetic process"/>
    <property type="evidence" value="ECO:0007669"/>
    <property type="project" value="TreeGrafter"/>
</dbReference>
<dbReference type="InterPro" id="IPR050396">
    <property type="entry name" value="Glycosyltr_51/Transpeptidase"/>
</dbReference>
<evidence type="ECO:0000313" key="12">
    <source>
        <dbReference type="EMBL" id="MBB2965714.1"/>
    </source>
</evidence>
<accession>A0A7W4USZ2</accession>
<dbReference type="PROSITE" id="PS51178">
    <property type="entry name" value="PASTA"/>
    <property type="match status" value="1"/>
</dbReference>
<dbReference type="GO" id="GO:0008955">
    <property type="term" value="F:peptidoglycan glycosyltransferase activity"/>
    <property type="evidence" value="ECO:0007669"/>
    <property type="project" value="UniProtKB-EC"/>
</dbReference>
<feature type="transmembrane region" description="Helical" evidence="10">
    <location>
        <begin position="34"/>
        <end position="57"/>
    </location>
</feature>
<dbReference type="SUPFAM" id="SSF53955">
    <property type="entry name" value="Lysozyme-like"/>
    <property type="match status" value="1"/>
</dbReference>
<dbReference type="EMBL" id="JACHVP010000001">
    <property type="protein sequence ID" value="MBB2965714.1"/>
    <property type="molecule type" value="Genomic_DNA"/>
</dbReference>
<evidence type="ECO:0000313" key="13">
    <source>
        <dbReference type="Proteomes" id="UP000538196"/>
    </source>
</evidence>
<feature type="region of interest" description="Disordered" evidence="9">
    <location>
        <begin position="760"/>
        <end position="841"/>
    </location>
</feature>
<dbReference type="InterPro" id="IPR001460">
    <property type="entry name" value="PCN-bd_Tpept"/>
</dbReference>
<comment type="catalytic activity">
    <reaction evidence="7">
        <text>Preferential cleavage: (Ac)2-L-Lys-D-Ala-|-D-Ala. Also transpeptidation of peptidyl-alanyl moieties that are N-acyl substituents of D-alanine.</text>
        <dbReference type="EC" id="3.4.16.4"/>
    </reaction>
</comment>
<keyword evidence="3" id="KW-0328">Glycosyltransferase</keyword>
<keyword evidence="10" id="KW-0812">Transmembrane</keyword>
<feature type="compositionally biased region" description="Low complexity" evidence="9">
    <location>
        <begin position="763"/>
        <end position="801"/>
    </location>
</feature>
<dbReference type="GO" id="GO:0030288">
    <property type="term" value="C:outer membrane-bounded periplasmic space"/>
    <property type="evidence" value="ECO:0007669"/>
    <property type="project" value="TreeGrafter"/>
</dbReference>
<dbReference type="Gene3D" id="1.10.3810.10">
    <property type="entry name" value="Biosynthetic peptidoglycan transglycosylase-like"/>
    <property type="match status" value="1"/>
</dbReference>
<keyword evidence="6" id="KW-0511">Multifunctional enzyme</keyword>
<protein>
    <submittedName>
        <fullName evidence="12">Membrane peptidoglycan carboxypeptidase</fullName>
    </submittedName>
</protein>
<comment type="caution">
    <text evidence="12">The sequence shown here is derived from an EMBL/GenBank/DDBJ whole genome shotgun (WGS) entry which is preliminary data.</text>
</comment>
<dbReference type="Pfam" id="PF03793">
    <property type="entry name" value="PASTA"/>
    <property type="match status" value="1"/>
</dbReference>
<dbReference type="CDD" id="cd06577">
    <property type="entry name" value="PASTA_pknB"/>
    <property type="match status" value="1"/>
</dbReference>
<dbReference type="SUPFAM" id="SSF56601">
    <property type="entry name" value="beta-lactamase/transpeptidase-like"/>
    <property type="match status" value="1"/>
</dbReference>
<keyword evidence="10" id="KW-1133">Transmembrane helix</keyword>
<evidence type="ECO:0000256" key="10">
    <source>
        <dbReference type="SAM" id="Phobius"/>
    </source>
</evidence>
<evidence type="ECO:0000256" key="3">
    <source>
        <dbReference type="ARBA" id="ARBA00022676"/>
    </source>
</evidence>
<dbReference type="PANTHER" id="PTHR32282">
    <property type="entry name" value="BINDING PROTEIN TRANSPEPTIDASE, PUTATIVE-RELATED"/>
    <property type="match status" value="1"/>
</dbReference>
<dbReference type="AlphaFoldDB" id="A0A7W4USZ2"/>
<dbReference type="PANTHER" id="PTHR32282:SF33">
    <property type="entry name" value="PEPTIDOGLYCAN GLYCOSYLTRANSFERASE"/>
    <property type="match status" value="1"/>
</dbReference>
<evidence type="ECO:0000256" key="1">
    <source>
        <dbReference type="ARBA" id="ARBA00022645"/>
    </source>
</evidence>
<evidence type="ECO:0000259" key="11">
    <source>
        <dbReference type="PROSITE" id="PS51178"/>
    </source>
</evidence>
<evidence type="ECO:0000256" key="7">
    <source>
        <dbReference type="ARBA" id="ARBA00034000"/>
    </source>
</evidence>
<dbReference type="Gene3D" id="3.30.10.20">
    <property type="match status" value="1"/>
</dbReference>
<evidence type="ECO:0000256" key="8">
    <source>
        <dbReference type="ARBA" id="ARBA00049902"/>
    </source>
</evidence>
<dbReference type="GO" id="GO:0009002">
    <property type="term" value="F:serine-type D-Ala-D-Ala carboxypeptidase activity"/>
    <property type="evidence" value="ECO:0007669"/>
    <property type="project" value="UniProtKB-EC"/>
</dbReference>
<evidence type="ECO:0000256" key="5">
    <source>
        <dbReference type="ARBA" id="ARBA00022801"/>
    </source>
</evidence>
<dbReference type="Proteomes" id="UP000538196">
    <property type="component" value="Unassembled WGS sequence"/>
</dbReference>
<evidence type="ECO:0000256" key="4">
    <source>
        <dbReference type="ARBA" id="ARBA00022679"/>
    </source>
</evidence>
<keyword evidence="4" id="KW-0808">Transferase</keyword>
<dbReference type="Gene3D" id="3.40.710.10">
    <property type="entry name" value="DD-peptidase/beta-lactamase superfamily"/>
    <property type="match status" value="1"/>
</dbReference>
<evidence type="ECO:0000256" key="9">
    <source>
        <dbReference type="SAM" id="MobiDB-lite"/>
    </source>
</evidence>